<gene>
    <name evidence="1" type="ordered locus">Msip34_2196</name>
</gene>
<name>C6X7H3_METGS</name>
<dbReference type="EMBL" id="CP001674">
    <property type="protein sequence ID" value="ACT51438.1"/>
    <property type="molecule type" value="Genomic_DNA"/>
</dbReference>
<reference evidence="1 2" key="2">
    <citation type="journal article" date="2011" name="J. Bacteriol.">
        <title>Genomes of three methylotrophs from a single niche uncover genetic and metabolic divergence of Methylophilaceae.</title>
        <authorList>
            <person name="Lapidus A."/>
            <person name="Clum A."/>
            <person name="Labutti K."/>
            <person name="Kaluzhnaya M.G."/>
            <person name="Lim S."/>
            <person name="Beck D.A."/>
            <person name="Glavina Del Rio T."/>
            <person name="Nolan M."/>
            <person name="Mavromatis K."/>
            <person name="Huntemann M."/>
            <person name="Lucas S."/>
            <person name="Lidstrom M.E."/>
            <person name="Ivanova N."/>
            <person name="Chistoserdova L."/>
        </authorList>
    </citation>
    <scope>NUCLEOTIDE SEQUENCE [LARGE SCALE GENOMIC DNA]</scope>
    <source>
        <strain evidence="1 2">SIP3-4</strain>
    </source>
</reference>
<sequence>MRNWVFGCSLKIRHYMRHNGPRNEKRLAEASLLFGLSVNSMRSQMVLDWTNDHSVLDAF</sequence>
<dbReference type="KEGG" id="mei:Msip34_2196"/>
<reference evidence="2" key="1">
    <citation type="submission" date="2009-07" db="EMBL/GenBank/DDBJ databases">
        <title>Complete sequence of chromosome of Methylovorus sp. SIP3-4.</title>
        <authorList>
            <person name="Lucas S."/>
            <person name="Copeland A."/>
            <person name="Lapidus A."/>
            <person name="Glavina del Rio T."/>
            <person name="Tice H."/>
            <person name="Bruce D."/>
            <person name="Goodwin L."/>
            <person name="Pitluck S."/>
            <person name="Clum A."/>
            <person name="Larimer F."/>
            <person name="Land M."/>
            <person name="Hauser L."/>
            <person name="Kyrpides N."/>
            <person name="Mikhailova N."/>
            <person name="Kayluzhnaya M."/>
            <person name="Chistoserdova L."/>
        </authorList>
    </citation>
    <scope>NUCLEOTIDE SEQUENCE [LARGE SCALE GENOMIC DNA]</scope>
    <source>
        <strain evidence="2">SIP3-4</strain>
    </source>
</reference>
<dbReference type="AlphaFoldDB" id="C6X7H3"/>
<proteinExistence type="predicted"/>
<dbReference type="STRING" id="582744.Msip34_2196"/>
<dbReference type="HOGENOM" id="CLU_2955254_0_0_4"/>
<organism evidence="1 2">
    <name type="scientific">Methylovorus glucosotrophus (strain SIP3-4)</name>
    <dbReference type="NCBI Taxonomy" id="582744"/>
    <lineage>
        <taxon>Bacteria</taxon>
        <taxon>Pseudomonadati</taxon>
        <taxon>Pseudomonadota</taxon>
        <taxon>Betaproteobacteria</taxon>
        <taxon>Nitrosomonadales</taxon>
        <taxon>Methylophilaceae</taxon>
        <taxon>Methylovorus</taxon>
    </lineage>
</organism>
<keyword evidence="2" id="KW-1185">Reference proteome</keyword>
<evidence type="ECO:0000313" key="2">
    <source>
        <dbReference type="Proteomes" id="UP000002743"/>
    </source>
</evidence>
<dbReference type="Proteomes" id="UP000002743">
    <property type="component" value="Chromosome"/>
</dbReference>
<evidence type="ECO:0000313" key="1">
    <source>
        <dbReference type="EMBL" id="ACT51438.1"/>
    </source>
</evidence>
<protein>
    <submittedName>
        <fullName evidence="1">Uncharacterized protein</fullName>
    </submittedName>
</protein>
<accession>C6X7H3</accession>